<dbReference type="Pfam" id="PF22640">
    <property type="entry name" value="ManC_GMP_beta-helix"/>
    <property type="match status" value="1"/>
</dbReference>
<protein>
    <recommendedName>
        <fullName evidence="1">MannoseP isomerase/GMP-like beta-helix domain-containing protein</fullName>
    </recommendedName>
</protein>
<reference evidence="2" key="1">
    <citation type="journal article" date="2020" name="mSystems">
        <title>Genome- and Community-Level Interaction Insights into Carbon Utilization and Element Cycling Functions of Hydrothermarchaeota in Hydrothermal Sediment.</title>
        <authorList>
            <person name="Zhou Z."/>
            <person name="Liu Y."/>
            <person name="Xu W."/>
            <person name="Pan J."/>
            <person name="Luo Z.H."/>
            <person name="Li M."/>
        </authorList>
    </citation>
    <scope>NUCLEOTIDE SEQUENCE [LARGE SCALE GENOMIC DNA]</scope>
    <source>
        <strain evidence="2">SpSt-769</strain>
    </source>
</reference>
<gene>
    <name evidence="2" type="ORF">ENV54_10320</name>
</gene>
<evidence type="ECO:0000313" key="2">
    <source>
        <dbReference type="EMBL" id="HGH61680.1"/>
    </source>
</evidence>
<dbReference type="GO" id="GO:0009298">
    <property type="term" value="P:GDP-mannose biosynthetic process"/>
    <property type="evidence" value="ECO:0007669"/>
    <property type="project" value="TreeGrafter"/>
</dbReference>
<name>A0A7C4ASW6_9BACT</name>
<proteinExistence type="predicted"/>
<dbReference type="InterPro" id="IPR051161">
    <property type="entry name" value="Mannose-6P_isomerase_type2"/>
</dbReference>
<dbReference type="SUPFAM" id="SSF159283">
    <property type="entry name" value="Guanosine diphospho-D-mannose pyrophosphorylase/mannose-6-phosphate isomerase linker domain"/>
    <property type="match status" value="1"/>
</dbReference>
<dbReference type="Gene3D" id="3.90.550.10">
    <property type="entry name" value="Spore Coat Polysaccharide Biosynthesis Protein SpsA, Chain A"/>
    <property type="match status" value="1"/>
</dbReference>
<dbReference type="PANTHER" id="PTHR46390">
    <property type="entry name" value="MANNOSE-1-PHOSPHATE GUANYLYLTRANSFERASE"/>
    <property type="match status" value="1"/>
</dbReference>
<accession>A0A7C4ASW6</accession>
<feature type="domain" description="MannoseP isomerase/GMP-like beta-helix" evidence="1">
    <location>
        <begin position="3"/>
        <end position="48"/>
    </location>
</feature>
<dbReference type="InterPro" id="IPR054566">
    <property type="entry name" value="ManC/GMP-like_b-helix"/>
</dbReference>
<dbReference type="PANTHER" id="PTHR46390:SF1">
    <property type="entry name" value="MANNOSE-1-PHOSPHATE GUANYLYLTRANSFERASE"/>
    <property type="match status" value="1"/>
</dbReference>
<dbReference type="EMBL" id="DTGT01000334">
    <property type="protein sequence ID" value="HGH61680.1"/>
    <property type="molecule type" value="Genomic_DNA"/>
</dbReference>
<dbReference type="AlphaFoldDB" id="A0A7C4ASW6"/>
<dbReference type="GO" id="GO:0004475">
    <property type="term" value="F:mannose-1-phosphate guanylyltransferase (GTP) activity"/>
    <property type="evidence" value="ECO:0007669"/>
    <property type="project" value="TreeGrafter"/>
</dbReference>
<sequence length="61" mass="6546">MQIGSSKCVVSAGSRLVALVGVNNLIVVDTPDAVLVCHKDSAQDIKKLQTLLVERGYEHLL</sequence>
<dbReference type="InterPro" id="IPR029044">
    <property type="entry name" value="Nucleotide-diphossugar_trans"/>
</dbReference>
<organism evidence="2">
    <name type="scientific">Desulfomonile tiedjei</name>
    <dbReference type="NCBI Taxonomy" id="2358"/>
    <lineage>
        <taxon>Bacteria</taxon>
        <taxon>Pseudomonadati</taxon>
        <taxon>Thermodesulfobacteriota</taxon>
        <taxon>Desulfomonilia</taxon>
        <taxon>Desulfomonilales</taxon>
        <taxon>Desulfomonilaceae</taxon>
        <taxon>Desulfomonile</taxon>
    </lineage>
</organism>
<evidence type="ECO:0000259" key="1">
    <source>
        <dbReference type="Pfam" id="PF22640"/>
    </source>
</evidence>
<comment type="caution">
    <text evidence="2">The sequence shown here is derived from an EMBL/GenBank/DDBJ whole genome shotgun (WGS) entry which is preliminary data.</text>
</comment>